<dbReference type="Gene3D" id="3.40.980.10">
    <property type="entry name" value="MoaB/Mog-like domain"/>
    <property type="match status" value="1"/>
</dbReference>
<dbReference type="CDD" id="cd00885">
    <property type="entry name" value="cinA"/>
    <property type="match status" value="1"/>
</dbReference>
<dbReference type="SUPFAM" id="SSF53218">
    <property type="entry name" value="Molybdenum cofactor biosynthesis proteins"/>
    <property type="match status" value="1"/>
</dbReference>
<dbReference type="InterPro" id="IPR036425">
    <property type="entry name" value="MoaB/Mog-like_dom_sf"/>
</dbReference>
<accession>A0A8H2VFM1</accession>
<gene>
    <name evidence="2" type="ORF">KABA2_04S03300</name>
</gene>
<dbReference type="PANTHER" id="PTHR47675">
    <property type="entry name" value="MOLYBDOPTERIN BINDING DOMAIN PROTEIN (AFU_ORTHOLOGUE AFUA_5G11210)"/>
    <property type="match status" value="1"/>
</dbReference>
<dbReference type="GO" id="GO:0047884">
    <property type="term" value="F:FAD diphosphatase activity"/>
    <property type="evidence" value="ECO:0007669"/>
    <property type="project" value="TreeGrafter"/>
</dbReference>
<organism evidence="2 3">
    <name type="scientific">Maudiozyma barnettii</name>
    <dbReference type="NCBI Taxonomy" id="61262"/>
    <lineage>
        <taxon>Eukaryota</taxon>
        <taxon>Fungi</taxon>
        <taxon>Dikarya</taxon>
        <taxon>Ascomycota</taxon>
        <taxon>Saccharomycotina</taxon>
        <taxon>Saccharomycetes</taxon>
        <taxon>Saccharomycetales</taxon>
        <taxon>Saccharomycetaceae</taxon>
        <taxon>Maudiozyma</taxon>
    </lineage>
</organism>
<reference evidence="2 3" key="1">
    <citation type="submission" date="2020-05" db="EMBL/GenBank/DDBJ databases">
        <authorList>
            <person name="Casaregola S."/>
            <person name="Devillers H."/>
            <person name="Grondin C."/>
        </authorList>
    </citation>
    <scope>NUCLEOTIDE SEQUENCE [LARGE SCALE GENOMIC DNA]</scope>
    <source>
        <strain evidence="2 3">CLIB 1767</strain>
    </source>
</reference>
<feature type="domain" description="MoaB/Mog" evidence="1">
    <location>
        <begin position="7"/>
        <end position="176"/>
    </location>
</feature>
<evidence type="ECO:0000259" key="1">
    <source>
        <dbReference type="SMART" id="SM00852"/>
    </source>
</evidence>
<dbReference type="AlphaFoldDB" id="A0A8H2VFM1"/>
<evidence type="ECO:0000313" key="3">
    <source>
        <dbReference type="Proteomes" id="UP000644660"/>
    </source>
</evidence>
<dbReference type="EMBL" id="CAEFZW010000004">
    <property type="protein sequence ID" value="CAB4254308.1"/>
    <property type="molecule type" value="Genomic_DNA"/>
</dbReference>
<comment type="caution">
    <text evidence="2">The sequence shown here is derived from an EMBL/GenBank/DDBJ whole genome shotgun (WGS) entry which is preliminary data.</text>
</comment>
<dbReference type="GeneID" id="64857297"/>
<protein>
    <recommendedName>
        <fullName evidence="1">MoaB/Mog domain-containing protein</fullName>
    </recommendedName>
</protein>
<dbReference type="RefSeq" id="XP_041406152.1">
    <property type="nucleotide sequence ID" value="XM_041550218.1"/>
</dbReference>
<dbReference type="Proteomes" id="UP000644660">
    <property type="component" value="Unassembled WGS sequence"/>
</dbReference>
<evidence type="ECO:0000313" key="2">
    <source>
        <dbReference type="EMBL" id="CAB4254308.1"/>
    </source>
</evidence>
<dbReference type="OrthoDB" id="448496at2759"/>
<sequence length="273" mass="31276">MNKINAACIIIGDEVLNGKINDTNSRYFAQFCFRLGIKLREIITIGDDEEQIMTTLRNLKEKYQFIITTGGIGSTHDDITYKCVAKSFNLPCMINEQCKLRMQEKSNPEGRLSPQALSDYYKMATLPSGPTVKNYYLYDDLWVPVCSLNQQVFIFPGIPQLFERLLSGLTPIVKSLYHLGEKDIEYVRYFIKTSMTESQISHNLKLLQEDALDVSSEIKIGSYPHYGKGFNTISILGEKKDDKYLLELMKRAEVEFEGQQLSTEEEDEVSNTR</sequence>
<dbReference type="SMART" id="SM00852">
    <property type="entry name" value="MoCF_biosynth"/>
    <property type="match status" value="1"/>
</dbReference>
<proteinExistence type="predicted"/>
<dbReference type="Pfam" id="PF00994">
    <property type="entry name" value="MoCF_biosynth"/>
    <property type="match status" value="1"/>
</dbReference>
<dbReference type="PANTHER" id="PTHR47675:SF1">
    <property type="entry name" value="MOLYBDOPTERIN BINDING DOMAIN PROTEIN (AFU_ORTHOLOGUE AFUA_5G11210)"/>
    <property type="match status" value="1"/>
</dbReference>
<dbReference type="InterPro" id="IPR001453">
    <property type="entry name" value="MoaB/Mog_dom"/>
</dbReference>
<dbReference type="GO" id="GO:0042726">
    <property type="term" value="P:flavin-containing compound metabolic process"/>
    <property type="evidence" value="ECO:0007669"/>
    <property type="project" value="TreeGrafter"/>
</dbReference>
<name>A0A8H2VFM1_9SACH</name>
<keyword evidence="3" id="KW-1185">Reference proteome</keyword>